<proteinExistence type="predicted"/>
<feature type="domain" description="Rhodanese" evidence="2">
    <location>
        <begin position="56"/>
        <end position="192"/>
    </location>
</feature>
<reference evidence="3" key="1">
    <citation type="submission" date="2017-04" db="EMBL/GenBank/DDBJ databases">
        <title>Population genomics of picophytoplankton unveils novel chromosome hypervariability.</title>
        <authorList>
            <consortium name="DOE Joint Genome Institute"/>
            <person name="Blanc-Mathieu R."/>
            <person name="Krasovec M."/>
            <person name="Hebrard M."/>
            <person name="Yau S."/>
            <person name="Desgranges E."/>
            <person name="Martin J."/>
            <person name="Schackwitz W."/>
            <person name="Kuo A."/>
            <person name="Salin G."/>
            <person name="Donnadieu C."/>
            <person name="Desdevises Y."/>
            <person name="Sanchez-Ferandin S."/>
            <person name="Moreau H."/>
            <person name="Rivals E."/>
            <person name="Grigoriev I.V."/>
            <person name="Grimsley N."/>
            <person name="Eyre-Walker A."/>
            <person name="Piganeau G."/>
        </authorList>
    </citation>
    <scope>NUCLEOTIDE SEQUENCE [LARGE SCALE GENOMIC DNA]</scope>
    <source>
        <strain evidence="3">RCC 1115</strain>
    </source>
</reference>
<sequence>MTFGRFATESTARARDGVKPGKGPGSPPYSEIYDYLTSSRAVREASIEDVRAVVRGRRRGAVIDVRQPLEHEEWRLSGTKSAPFLVPMSNQIRRASGYFLSIKGGLKERNASFIERVDELTNGSRRETVILLDLRGGDLSIAPNTGSTSISDRGDSLSLRAAFELVQAGYTDVRYVVGGFPTLIDEGGLEFESEKYGALLDAVGDRTRRTLMYSNLLPDPSLAPGVLVQLVLLLALVIFQQASSLEPMCDDVSTLDTALTKACESIGCPWYVDMIVECASSEKLPLARDLLLDSVDDDWTTRAKKLLVDECGVSPRDAEALVDEVLSRASDERRARYGSGDGSTKGEKEKTIHGDARDYIRGARGIYDEKFLELVEPLYDLHMGVENMGPLLYALCRFVKPRRILEVGAGYTSMFLLQALVDNEDEIERYHTMIERDAARLGDVPWAVNDYDYSARDARLHIVDNCAHEHTTAHKVTDIAETLGYRHFLHVHITDAFDKELPSTLAVSETQYFDLLWIDLGAANRIEGFFEDWWHRVDAEGGLVIVHSTLTNSLSRVWLERMRRLASNGGRDDDGSTPFGPFVTISFLEPCKVFQNSCSIFQKRGGAHGGEWTERVLTKYP</sequence>
<dbReference type="EMBL" id="KZ155778">
    <property type="protein sequence ID" value="OUS47623.1"/>
    <property type="molecule type" value="Genomic_DNA"/>
</dbReference>
<dbReference type="SUPFAM" id="SSF52821">
    <property type="entry name" value="Rhodanese/Cell cycle control phosphatase"/>
    <property type="match status" value="1"/>
</dbReference>
<dbReference type="InterPro" id="IPR029063">
    <property type="entry name" value="SAM-dependent_MTases_sf"/>
</dbReference>
<organism evidence="3">
    <name type="scientific">Ostreococcus tauri</name>
    <name type="common">Marine green alga</name>
    <dbReference type="NCBI Taxonomy" id="70448"/>
    <lineage>
        <taxon>Eukaryota</taxon>
        <taxon>Viridiplantae</taxon>
        <taxon>Chlorophyta</taxon>
        <taxon>Mamiellophyceae</taxon>
        <taxon>Mamiellales</taxon>
        <taxon>Bathycoccaceae</taxon>
        <taxon>Ostreococcus</taxon>
    </lineage>
</organism>
<dbReference type="eggNOG" id="ENOG502S2ZG">
    <property type="taxonomic scope" value="Eukaryota"/>
</dbReference>
<dbReference type="InterPro" id="IPR001763">
    <property type="entry name" value="Rhodanese-like_dom"/>
</dbReference>
<dbReference type="Gene3D" id="3.40.250.10">
    <property type="entry name" value="Rhodanese-like domain"/>
    <property type="match status" value="1"/>
</dbReference>
<feature type="region of interest" description="Disordered" evidence="1">
    <location>
        <begin position="1"/>
        <end position="30"/>
    </location>
</feature>
<dbReference type="SMART" id="SM00450">
    <property type="entry name" value="RHOD"/>
    <property type="match status" value="1"/>
</dbReference>
<evidence type="ECO:0000313" key="3">
    <source>
        <dbReference type="EMBL" id="OUS47623.1"/>
    </source>
</evidence>
<gene>
    <name evidence="3" type="ORF">BE221DRAFT_145222</name>
</gene>
<dbReference type="InterPro" id="IPR036873">
    <property type="entry name" value="Rhodanese-like_dom_sf"/>
</dbReference>
<dbReference type="Proteomes" id="UP000195557">
    <property type="component" value="Unassembled WGS sequence"/>
</dbReference>
<dbReference type="Gene3D" id="3.40.50.150">
    <property type="entry name" value="Vaccinia Virus protein VP39"/>
    <property type="match status" value="1"/>
</dbReference>
<accession>A0A1Y5IHQ4</accession>
<dbReference type="AlphaFoldDB" id="A0A1Y5IHQ4"/>
<evidence type="ECO:0000256" key="1">
    <source>
        <dbReference type="SAM" id="MobiDB-lite"/>
    </source>
</evidence>
<dbReference type="Pfam" id="PF13578">
    <property type="entry name" value="Methyltransf_24"/>
    <property type="match status" value="1"/>
</dbReference>
<dbReference type="PROSITE" id="PS50206">
    <property type="entry name" value="RHODANESE_3"/>
    <property type="match status" value="1"/>
</dbReference>
<evidence type="ECO:0000259" key="2">
    <source>
        <dbReference type="PROSITE" id="PS50206"/>
    </source>
</evidence>
<name>A0A1Y5IHQ4_OSTTA</name>
<dbReference type="SUPFAM" id="SSF53335">
    <property type="entry name" value="S-adenosyl-L-methionine-dependent methyltransferases"/>
    <property type="match status" value="1"/>
</dbReference>
<protein>
    <recommendedName>
        <fullName evidence="2">Rhodanese domain-containing protein</fullName>
    </recommendedName>
</protein>